<feature type="domain" description="Xylanolytic transcriptional activator regulatory" evidence="2">
    <location>
        <begin position="165"/>
        <end position="235"/>
    </location>
</feature>
<evidence type="ECO:0000313" key="3">
    <source>
        <dbReference type="EMBL" id="KAF5556069.1"/>
    </source>
</evidence>
<comment type="caution">
    <text evidence="3">The sequence shown here is derived from an EMBL/GenBank/DDBJ whole genome shotgun (WGS) entry which is preliminary data.</text>
</comment>
<dbReference type="SMART" id="SM00906">
    <property type="entry name" value="Fungal_trans"/>
    <property type="match status" value="1"/>
</dbReference>
<dbReference type="AlphaFoldDB" id="A0A8H5JIU1"/>
<reference evidence="3 4" key="1">
    <citation type="submission" date="2020-05" db="EMBL/GenBank/DDBJ databases">
        <title>Identification and distribution of gene clusters putatively required for synthesis of sphingolipid metabolism inhibitors in phylogenetically diverse species of the filamentous fungus Fusarium.</title>
        <authorList>
            <person name="Kim H.-S."/>
            <person name="Busman M."/>
            <person name="Brown D.W."/>
            <person name="Divon H."/>
            <person name="Uhlig S."/>
            <person name="Proctor R.H."/>
        </authorList>
    </citation>
    <scope>NUCLEOTIDE SEQUENCE [LARGE SCALE GENOMIC DNA]</scope>
    <source>
        <strain evidence="3 4">NRRL 25196</strain>
    </source>
</reference>
<dbReference type="EMBL" id="JAAOAO010000212">
    <property type="protein sequence ID" value="KAF5556069.1"/>
    <property type="molecule type" value="Genomic_DNA"/>
</dbReference>
<dbReference type="CDD" id="cd12148">
    <property type="entry name" value="fungal_TF_MHR"/>
    <property type="match status" value="1"/>
</dbReference>
<protein>
    <submittedName>
        <fullName evidence="3">Cutinase transcription factor 1 beta</fullName>
    </submittedName>
</protein>
<dbReference type="InterPro" id="IPR007219">
    <property type="entry name" value="XnlR_reg_dom"/>
</dbReference>
<dbReference type="GO" id="GO:0003677">
    <property type="term" value="F:DNA binding"/>
    <property type="evidence" value="ECO:0007669"/>
    <property type="project" value="InterPro"/>
</dbReference>
<dbReference type="PANTHER" id="PTHR47425:SF3">
    <property type="entry name" value="ZN(II)2CYS6 TRANSCRIPTION FACTOR (EUROFUNG)"/>
    <property type="match status" value="1"/>
</dbReference>
<sequence>MGARLNTEQQPDAEISGWKFLMEPLPKDLSLRDITIIRYEGALKIPNAAALGGLVKSFCQHVYCEIPVVDLSHVLEVVRHRSTDEPRPRLSILLLNAILLAGALHAPLEIVQQAGYESRDDAISGLYGKVRVLYLLDCETDTTTVLQALLILAYACSNENLAHKQVFWIKIAVSLCHRIVWLQHLPEHQDSTHRLWKRLWWSCYVLDKLIAVKQGSKPCIARLELSIPRLSIKDFELEEAYPLFNCWPWEQLAQSFIDKTLLTEAPQANQDAQASLMQSNMMEYQDLEYYERGLIDSMFSPLESNTGASSTTESLSNRVICVT</sequence>
<evidence type="ECO:0000259" key="2">
    <source>
        <dbReference type="SMART" id="SM00906"/>
    </source>
</evidence>
<dbReference type="GO" id="GO:0006351">
    <property type="term" value="P:DNA-templated transcription"/>
    <property type="evidence" value="ECO:0007669"/>
    <property type="project" value="InterPro"/>
</dbReference>
<dbReference type="Pfam" id="PF04082">
    <property type="entry name" value="Fungal_trans"/>
    <property type="match status" value="1"/>
</dbReference>
<dbReference type="PANTHER" id="PTHR47425">
    <property type="entry name" value="FARB-RELATED"/>
    <property type="match status" value="1"/>
</dbReference>
<keyword evidence="1" id="KW-0539">Nucleus</keyword>
<name>A0A8H5JIU1_9HYPO</name>
<evidence type="ECO:0000256" key="1">
    <source>
        <dbReference type="ARBA" id="ARBA00023242"/>
    </source>
</evidence>
<evidence type="ECO:0000313" key="4">
    <source>
        <dbReference type="Proteomes" id="UP000574317"/>
    </source>
</evidence>
<dbReference type="GO" id="GO:0008270">
    <property type="term" value="F:zinc ion binding"/>
    <property type="evidence" value="ECO:0007669"/>
    <property type="project" value="InterPro"/>
</dbReference>
<gene>
    <name evidence="3" type="ORF">FNAPI_5860</name>
</gene>
<accession>A0A8H5JIU1</accession>
<organism evidence="3 4">
    <name type="scientific">Fusarium napiforme</name>
    <dbReference type="NCBI Taxonomy" id="42672"/>
    <lineage>
        <taxon>Eukaryota</taxon>
        <taxon>Fungi</taxon>
        <taxon>Dikarya</taxon>
        <taxon>Ascomycota</taxon>
        <taxon>Pezizomycotina</taxon>
        <taxon>Sordariomycetes</taxon>
        <taxon>Hypocreomycetidae</taxon>
        <taxon>Hypocreales</taxon>
        <taxon>Nectriaceae</taxon>
        <taxon>Fusarium</taxon>
        <taxon>Fusarium fujikuroi species complex</taxon>
    </lineage>
</organism>
<keyword evidence="4" id="KW-1185">Reference proteome</keyword>
<dbReference type="InterPro" id="IPR052761">
    <property type="entry name" value="Fungal_Detox/Toxin_TFs"/>
</dbReference>
<dbReference type="Proteomes" id="UP000574317">
    <property type="component" value="Unassembled WGS sequence"/>
</dbReference>
<proteinExistence type="predicted"/>